<dbReference type="Proteomes" id="UP000266841">
    <property type="component" value="Unassembled WGS sequence"/>
</dbReference>
<reference evidence="1 2" key="1">
    <citation type="journal article" date="2012" name="Genome Biol.">
        <title>Genome and low-iron response of an oceanic diatom adapted to chronic iron limitation.</title>
        <authorList>
            <person name="Lommer M."/>
            <person name="Specht M."/>
            <person name="Roy A.S."/>
            <person name="Kraemer L."/>
            <person name="Andreson R."/>
            <person name="Gutowska M.A."/>
            <person name="Wolf J."/>
            <person name="Bergner S.V."/>
            <person name="Schilhabel M.B."/>
            <person name="Klostermeier U.C."/>
            <person name="Beiko R.G."/>
            <person name="Rosenstiel P."/>
            <person name="Hippler M."/>
            <person name="Laroche J."/>
        </authorList>
    </citation>
    <scope>NUCLEOTIDE SEQUENCE [LARGE SCALE GENOMIC DNA]</scope>
    <source>
        <strain evidence="1 2">CCMP1005</strain>
    </source>
</reference>
<evidence type="ECO:0000313" key="1">
    <source>
        <dbReference type="EMBL" id="EJK65438.1"/>
    </source>
</evidence>
<dbReference type="OrthoDB" id="1368at2759"/>
<evidence type="ECO:0000313" key="2">
    <source>
        <dbReference type="Proteomes" id="UP000266841"/>
    </source>
</evidence>
<gene>
    <name evidence="1" type="ORF">THAOC_13699</name>
</gene>
<sequence>GATKLELGCEARMDFFTLTSSTNWALLGVEACAVECEKPFGISRNHLLLGKMGKIVATNIGQALKELTMVSSSTKHGRN</sequence>
<proteinExistence type="predicted"/>
<dbReference type="AlphaFoldDB" id="K0SGW8"/>
<organism evidence="1 2">
    <name type="scientific">Thalassiosira oceanica</name>
    <name type="common">Marine diatom</name>
    <dbReference type="NCBI Taxonomy" id="159749"/>
    <lineage>
        <taxon>Eukaryota</taxon>
        <taxon>Sar</taxon>
        <taxon>Stramenopiles</taxon>
        <taxon>Ochrophyta</taxon>
        <taxon>Bacillariophyta</taxon>
        <taxon>Coscinodiscophyceae</taxon>
        <taxon>Thalassiosirophycidae</taxon>
        <taxon>Thalassiosirales</taxon>
        <taxon>Thalassiosiraceae</taxon>
        <taxon>Thalassiosira</taxon>
    </lineage>
</organism>
<name>K0SGW8_THAOC</name>
<feature type="non-terminal residue" evidence="1">
    <location>
        <position position="1"/>
    </location>
</feature>
<protein>
    <submittedName>
        <fullName evidence="1">Uncharacterized protein</fullName>
    </submittedName>
</protein>
<keyword evidence="2" id="KW-1185">Reference proteome</keyword>
<comment type="caution">
    <text evidence="1">The sequence shown here is derived from an EMBL/GenBank/DDBJ whole genome shotgun (WGS) entry which is preliminary data.</text>
</comment>
<dbReference type="EMBL" id="AGNL01015824">
    <property type="protein sequence ID" value="EJK65438.1"/>
    <property type="molecule type" value="Genomic_DNA"/>
</dbReference>
<accession>K0SGW8</accession>